<accession>A0A5E4R391</accession>
<dbReference type="InterPro" id="IPR048942">
    <property type="entry name" value="ASPP2-like_RA"/>
</dbReference>
<reference evidence="3 4" key="1">
    <citation type="submission" date="2017-07" db="EMBL/GenBank/DDBJ databases">
        <authorList>
            <person name="Talla V."/>
            <person name="Backstrom N."/>
        </authorList>
    </citation>
    <scope>NUCLEOTIDE SEQUENCE [LARGE SCALE GENOMIC DNA]</scope>
</reference>
<evidence type="ECO:0000256" key="1">
    <source>
        <dbReference type="SAM" id="MobiDB-lite"/>
    </source>
</evidence>
<dbReference type="EMBL" id="FZQP02006865">
    <property type="protein sequence ID" value="VVD04443.1"/>
    <property type="molecule type" value="Genomic_DNA"/>
</dbReference>
<organism evidence="3 4">
    <name type="scientific">Leptidea sinapis</name>
    <dbReference type="NCBI Taxonomy" id="189913"/>
    <lineage>
        <taxon>Eukaryota</taxon>
        <taxon>Metazoa</taxon>
        <taxon>Ecdysozoa</taxon>
        <taxon>Arthropoda</taxon>
        <taxon>Hexapoda</taxon>
        <taxon>Insecta</taxon>
        <taxon>Pterygota</taxon>
        <taxon>Neoptera</taxon>
        <taxon>Endopterygota</taxon>
        <taxon>Lepidoptera</taxon>
        <taxon>Glossata</taxon>
        <taxon>Ditrysia</taxon>
        <taxon>Papilionoidea</taxon>
        <taxon>Pieridae</taxon>
        <taxon>Dismorphiinae</taxon>
        <taxon>Leptidea</taxon>
    </lineage>
</organism>
<keyword evidence="4" id="KW-1185">Reference proteome</keyword>
<feature type="compositionally biased region" description="Basic and acidic residues" evidence="1">
    <location>
        <begin position="102"/>
        <end position="111"/>
    </location>
</feature>
<evidence type="ECO:0000313" key="4">
    <source>
        <dbReference type="Proteomes" id="UP000324832"/>
    </source>
</evidence>
<feature type="region of interest" description="Disordered" evidence="1">
    <location>
        <begin position="93"/>
        <end position="149"/>
    </location>
</feature>
<name>A0A5E4R391_9NEOP</name>
<dbReference type="Proteomes" id="UP000324832">
    <property type="component" value="Unassembled WGS sequence"/>
</dbReference>
<dbReference type="SUPFAM" id="SSF54236">
    <property type="entry name" value="Ubiquitin-like"/>
    <property type="match status" value="1"/>
</dbReference>
<evidence type="ECO:0000313" key="3">
    <source>
        <dbReference type="EMBL" id="VVD04443.1"/>
    </source>
</evidence>
<dbReference type="PANTHER" id="PTHR15286:SF1">
    <property type="entry name" value="FI07216P"/>
    <property type="match status" value="1"/>
</dbReference>
<dbReference type="InterPro" id="IPR029071">
    <property type="entry name" value="Ubiquitin-like_domsf"/>
</dbReference>
<feature type="domain" description="Ras-associating" evidence="2">
    <location>
        <begin position="27"/>
        <end position="97"/>
    </location>
</feature>
<sequence length="149" mass="16494">MMASSSDYSDEEVGVIARGQKLWVRGVRSNTTCADIVRALQDAPEAECLSEPGEWVLAERWRGVERPLPPDVPVLHVLAAWGDARHEVRLSLRRLSSGGEDDSGRDSDGSRKSRRRRKGHRTVTPPPRAKSEDPAVKLVSGTRKTNRST</sequence>
<feature type="compositionally biased region" description="Basic residues" evidence="1">
    <location>
        <begin position="112"/>
        <end position="121"/>
    </location>
</feature>
<dbReference type="AlphaFoldDB" id="A0A5E4R391"/>
<dbReference type="GO" id="GO:0007165">
    <property type="term" value="P:signal transduction"/>
    <property type="evidence" value="ECO:0007669"/>
    <property type="project" value="InterPro"/>
</dbReference>
<protein>
    <recommendedName>
        <fullName evidence="2">Ras-associating domain-containing protein</fullName>
    </recommendedName>
</protein>
<dbReference type="InterPro" id="IPR000159">
    <property type="entry name" value="RA_dom"/>
</dbReference>
<dbReference type="Gene3D" id="3.10.20.90">
    <property type="entry name" value="Phosphatidylinositol 3-kinase Catalytic Subunit, Chain A, domain 1"/>
    <property type="match status" value="1"/>
</dbReference>
<evidence type="ECO:0000259" key="2">
    <source>
        <dbReference type="PROSITE" id="PS50200"/>
    </source>
</evidence>
<proteinExistence type="predicted"/>
<gene>
    <name evidence="3" type="ORF">LSINAPIS_LOCUS14194</name>
</gene>
<dbReference type="PANTHER" id="PTHR15286">
    <property type="entry name" value="RAS-ASSOCIATING DOMAIN CONTAINING PROTEIN"/>
    <property type="match status" value="1"/>
</dbReference>
<dbReference type="PROSITE" id="PS50200">
    <property type="entry name" value="RA"/>
    <property type="match status" value="1"/>
</dbReference>
<dbReference type="Pfam" id="PF21801">
    <property type="entry name" value="ASPP2-like_RA"/>
    <property type="match status" value="1"/>
</dbReference>
<dbReference type="InterPro" id="IPR033593">
    <property type="entry name" value="N-RASSF"/>
</dbReference>